<feature type="active site" description="Proton donor" evidence="4">
    <location>
        <position position="306"/>
    </location>
</feature>
<dbReference type="GO" id="GO:0046872">
    <property type="term" value="F:metal ion binding"/>
    <property type="evidence" value="ECO:0007669"/>
    <property type="project" value="UniProtKB-KW"/>
</dbReference>
<dbReference type="InterPro" id="IPR002073">
    <property type="entry name" value="PDEase_catalytic_dom"/>
</dbReference>
<keyword evidence="2 6" id="KW-0479">Metal-binding</keyword>
<dbReference type="SMART" id="SM00471">
    <property type="entry name" value="HDc"/>
    <property type="match status" value="1"/>
</dbReference>
<evidence type="ECO:0000256" key="1">
    <source>
        <dbReference type="ARBA" id="ARBA00022535"/>
    </source>
</evidence>
<dbReference type="Proteomes" id="UP000681722">
    <property type="component" value="Unassembled WGS sequence"/>
</dbReference>
<organism evidence="10 12">
    <name type="scientific">Didymodactylos carnosus</name>
    <dbReference type="NCBI Taxonomy" id="1234261"/>
    <lineage>
        <taxon>Eukaryota</taxon>
        <taxon>Metazoa</taxon>
        <taxon>Spiralia</taxon>
        <taxon>Gnathifera</taxon>
        <taxon>Rotifera</taxon>
        <taxon>Eurotatoria</taxon>
        <taxon>Bdelloidea</taxon>
        <taxon>Philodinida</taxon>
        <taxon>Philodinidae</taxon>
        <taxon>Didymodactylos</taxon>
    </lineage>
</organism>
<feature type="region of interest" description="Disordered" evidence="8">
    <location>
        <begin position="522"/>
        <end position="615"/>
    </location>
</feature>
<feature type="compositionally biased region" description="Pro residues" evidence="8">
    <location>
        <begin position="535"/>
        <end position="547"/>
    </location>
</feature>
<feature type="binding site" evidence="6">
    <location>
        <position position="446"/>
    </location>
    <ligand>
        <name>Zn(2+)</name>
        <dbReference type="ChEBI" id="CHEBI:29105"/>
        <label>1</label>
    </ligand>
</feature>
<feature type="binding site" evidence="5">
    <location>
        <position position="340"/>
    </location>
    <ligand>
        <name>AMP</name>
        <dbReference type="ChEBI" id="CHEBI:456215"/>
    </ligand>
</feature>
<feature type="region of interest" description="Disordered" evidence="8">
    <location>
        <begin position="1"/>
        <end position="41"/>
    </location>
</feature>
<dbReference type="InterPro" id="IPR023174">
    <property type="entry name" value="PDEase_CS"/>
</dbReference>
<dbReference type="PROSITE" id="PS51845">
    <property type="entry name" value="PDEASE_I_2"/>
    <property type="match status" value="1"/>
</dbReference>
<accession>A0A814BP49</accession>
<dbReference type="PROSITE" id="PS00126">
    <property type="entry name" value="PDEASE_I_1"/>
    <property type="match status" value="1"/>
</dbReference>
<evidence type="ECO:0000256" key="6">
    <source>
        <dbReference type="PIRSR" id="PIRSR623088-3"/>
    </source>
</evidence>
<dbReference type="InterPro" id="IPR023088">
    <property type="entry name" value="PDEase"/>
</dbReference>
<comment type="cofactor">
    <cofactor evidence="7">
        <name>a divalent metal cation</name>
        <dbReference type="ChEBI" id="CHEBI:60240"/>
    </cofactor>
    <text evidence="7">Binds 2 divalent metal cations per subunit. Site 1 may preferentially bind zinc ions, while site 2 has a preference for magnesium and/or manganese ions.</text>
</comment>
<dbReference type="OrthoDB" id="189220at2759"/>
<proteinExistence type="inferred from homology"/>
<dbReference type="EC" id="3.1.4.-" evidence="7"/>
<dbReference type="Gene3D" id="1.10.1300.10">
    <property type="entry name" value="3'5'-cyclic nucleotide phosphodiesterase, catalytic domain"/>
    <property type="match status" value="1"/>
</dbReference>
<comment type="caution">
    <text evidence="10">The sequence shown here is derived from an EMBL/GenBank/DDBJ whole genome shotgun (WGS) entry which is preliminary data.</text>
</comment>
<dbReference type="CDD" id="cd00077">
    <property type="entry name" value="HDc"/>
    <property type="match status" value="1"/>
</dbReference>
<feature type="binding site" evidence="5">
    <location>
        <position position="497"/>
    </location>
    <ligand>
        <name>AMP</name>
        <dbReference type="ChEBI" id="CHEBI:456215"/>
    </ligand>
</feature>
<comment type="similarity">
    <text evidence="7">Belongs to the cyclic nucleotide phosphodiesterase family.</text>
</comment>
<feature type="compositionally biased region" description="Polar residues" evidence="8">
    <location>
        <begin position="28"/>
        <end position="38"/>
    </location>
</feature>
<feature type="binding site" evidence="5">
    <location>
        <position position="446"/>
    </location>
    <ligand>
        <name>AMP</name>
        <dbReference type="ChEBI" id="CHEBI:456215"/>
    </ligand>
</feature>
<dbReference type="GO" id="GO:0004114">
    <property type="term" value="F:3',5'-cyclic-nucleotide phosphodiesterase activity"/>
    <property type="evidence" value="ECO:0007669"/>
    <property type="project" value="InterPro"/>
</dbReference>
<dbReference type="SUPFAM" id="SSF109604">
    <property type="entry name" value="HD-domain/PDEase-like"/>
    <property type="match status" value="1"/>
</dbReference>
<dbReference type="GO" id="GO:0007165">
    <property type="term" value="P:signal transduction"/>
    <property type="evidence" value="ECO:0007669"/>
    <property type="project" value="InterPro"/>
</dbReference>
<feature type="binding site" evidence="6">
    <location>
        <position position="339"/>
    </location>
    <ligand>
        <name>Zn(2+)</name>
        <dbReference type="ChEBI" id="CHEBI:29105"/>
        <label>1</label>
    </ligand>
</feature>
<dbReference type="PANTHER" id="PTHR11347">
    <property type="entry name" value="CYCLIC NUCLEOTIDE PHOSPHODIESTERASE"/>
    <property type="match status" value="1"/>
</dbReference>
<evidence type="ECO:0000256" key="2">
    <source>
        <dbReference type="ARBA" id="ARBA00022723"/>
    </source>
</evidence>
<evidence type="ECO:0000313" key="11">
    <source>
        <dbReference type="EMBL" id="CAF3707698.1"/>
    </source>
</evidence>
<feature type="binding site" evidence="6">
    <location>
        <position position="340"/>
    </location>
    <ligand>
        <name>Zn(2+)</name>
        <dbReference type="ChEBI" id="CHEBI:29105"/>
        <label>1</label>
    </ligand>
</feature>
<dbReference type="Proteomes" id="UP000663829">
    <property type="component" value="Unassembled WGS sequence"/>
</dbReference>
<dbReference type="AlphaFoldDB" id="A0A814BP49"/>
<dbReference type="EMBL" id="CAJNOQ010001954">
    <property type="protein sequence ID" value="CAF0929512.1"/>
    <property type="molecule type" value="Genomic_DNA"/>
</dbReference>
<evidence type="ECO:0000313" key="12">
    <source>
        <dbReference type="Proteomes" id="UP000663829"/>
    </source>
</evidence>
<evidence type="ECO:0000259" key="9">
    <source>
        <dbReference type="PROSITE" id="PS51845"/>
    </source>
</evidence>
<feature type="compositionally biased region" description="Basic and acidic residues" evidence="8">
    <location>
        <begin position="584"/>
        <end position="615"/>
    </location>
</feature>
<dbReference type="Pfam" id="PF08499">
    <property type="entry name" value="PDEase_I_N"/>
    <property type="match status" value="1"/>
</dbReference>
<feature type="compositionally biased region" description="Low complexity" evidence="8">
    <location>
        <begin position="522"/>
        <end position="534"/>
    </location>
</feature>
<feature type="binding site" evidence="6">
    <location>
        <position position="340"/>
    </location>
    <ligand>
        <name>Zn(2+)</name>
        <dbReference type="ChEBI" id="CHEBI:29105"/>
        <label>2</label>
    </ligand>
</feature>
<keyword evidence="1" id="KW-0140">cGMP</keyword>
<name>A0A814BP49_9BILA</name>
<feature type="binding site" evidence="5">
    <location>
        <begin position="306"/>
        <end position="310"/>
    </location>
    <ligand>
        <name>AMP</name>
        <dbReference type="ChEBI" id="CHEBI:456215"/>
    </ligand>
</feature>
<evidence type="ECO:0000256" key="4">
    <source>
        <dbReference type="PIRSR" id="PIRSR623088-1"/>
    </source>
</evidence>
<feature type="domain" description="PDEase" evidence="9">
    <location>
        <begin position="219"/>
        <end position="604"/>
    </location>
</feature>
<keyword evidence="12" id="KW-1185">Reference proteome</keyword>
<protein>
    <recommendedName>
        <fullName evidence="7">Phosphodiesterase</fullName>
        <ecNumber evidence="7">3.1.4.-</ecNumber>
    </recommendedName>
</protein>
<dbReference type="InterPro" id="IPR036971">
    <property type="entry name" value="PDEase_catalytic_dom_sf"/>
</dbReference>
<evidence type="ECO:0000256" key="7">
    <source>
        <dbReference type="RuleBase" id="RU363067"/>
    </source>
</evidence>
<evidence type="ECO:0000313" key="10">
    <source>
        <dbReference type="EMBL" id="CAF0929512.1"/>
    </source>
</evidence>
<evidence type="ECO:0000256" key="8">
    <source>
        <dbReference type="SAM" id="MobiDB-lite"/>
    </source>
</evidence>
<evidence type="ECO:0000256" key="5">
    <source>
        <dbReference type="PIRSR" id="PIRSR623088-2"/>
    </source>
</evidence>
<dbReference type="InterPro" id="IPR003607">
    <property type="entry name" value="HD/PDEase_dom"/>
</dbReference>
<dbReference type="PRINTS" id="PR00387">
    <property type="entry name" value="PDIESTERASE1"/>
</dbReference>
<feature type="binding site" evidence="6">
    <location>
        <position position="310"/>
    </location>
    <ligand>
        <name>Zn(2+)</name>
        <dbReference type="ChEBI" id="CHEBI:29105"/>
        <label>1</label>
    </ligand>
</feature>
<evidence type="ECO:0000256" key="3">
    <source>
        <dbReference type="ARBA" id="ARBA00022801"/>
    </source>
</evidence>
<keyword evidence="3 7" id="KW-0378">Hydrolase</keyword>
<dbReference type="InterPro" id="IPR013706">
    <property type="entry name" value="PDE1_N"/>
</dbReference>
<dbReference type="Pfam" id="PF00233">
    <property type="entry name" value="PDEase_I"/>
    <property type="match status" value="1"/>
</dbReference>
<gene>
    <name evidence="10" type="ORF">GPM918_LOCUS10104</name>
    <name evidence="11" type="ORF">SRO942_LOCUS10105</name>
</gene>
<sequence>MLNAEDVLPDINDVLNTDRSSDEEASTMELNNQGQQRSTSEEYILPKKNSIYDHSFLMAFNVSGGSSKTSSRHHRPKKAYEELKNFTPPLTIKSKASHDSVIEHDVSGLTRTDNLPPPESFDALQCGGERIRTIIAALQHNVFIRKEDLIRNLDYVARVMENAHLDETKRLMEEDDVLSEMEPDSVPNEVRDWLAMTFTRSMSTMKRRPEEKPKFKSVAQAIRAGIMVDKYLRRLSIDIKFKTINEWNFDVFAINEFTNGQSLRYVGFELMQRYNLPNKLHVSLTALQNFLEQMELGYSKYHNPYHNLIHAADVLQTTYQINWLTDSELFAMFIAAIIHDFEHTGTTNSFHIQSKSDVALIYNDRAVLENYHVSAAFRLMRIDDYNIVSEFTNDEYRQFRQLVIDMVLATDMSFHFTQLKNMKSLLSMPENIEKGKALALVLHCADISHPGKPWHIHHGWTENLLEEYFKQGEKEKELGLPCSPLCDRENTLVAESQIGFIQYIVEPSFSVMGDMLEKILKSSDTGSSSTSPMPTKTPSPLPSPSPPSSAGSSNESRHARENANGQGKEPPTTTYQLGRLPLRRPWEDNLRLNKERWQANAEEEKRRRELKTIPE</sequence>
<reference evidence="10" key="1">
    <citation type="submission" date="2021-02" db="EMBL/GenBank/DDBJ databases">
        <authorList>
            <person name="Nowell W R."/>
        </authorList>
    </citation>
    <scope>NUCLEOTIDE SEQUENCE</scope>
</reference>
<dbReference type="EMBL" id="CAJOBC010001954">
    <property type="protein sequence ID" value="CAF3707698.1"/>
    <property type="molecule type" value="Genomic_DNA"/>
</dbReference>